<accession>A0A9X3EH01</accession>
<organism evidence="2 3">
    <name type="scientific">Parathalassolituus penaei</name>
    <dbReference type="NCBI Taxonomy" id="2997323"/>
    <lineage>
        <taxon>Bacteria</taxon>
        <taxon>Pseudomonadati</taxon>
        <taxon>Pseudomonadota</taxon>
        <taxon>Gammaproteobacteria</taxon>
        <taxon>Oceanospirillales</taxon>
        <taxon>Oceanospirillaceae</taxon>
        <taxon>Parathalassolituus</taxon>
    </lineage>
</organism>
<dbReference type="AlphaFoldDB" id="A0A9X3EH01"/>
<dbReference type="Proteomes" id="UP001150830">
    <property type="component" value="Unassembled WGS sequence"/>
</dbReference>
<comment type="cofactor">
    <cofactor evidence="1">
        <name>Mg(2+)</name>
        <dbReference type="ChEBI" id="CHEBI:18420"/>
    </cofactor>
    <text evidence="1">Binds 2 magnesium ions per subunit.</text>
</comment>
<dbReference type="PANTHER" id="PTHR16222:SF12">
    <property type="entry name" value="ADP-RIBOSYLGLYCOHYDROLASE-RELATED"/>
    <property type="match status" value="1"/>
</dbReference>
<evidence type="ECO:0000313" key="3">
    <source>
        <dbReference type="Proteomes" id="UP001150830"/>
    </source>
</evidence>
<keyword evidence="3" id="KW-1185">Reference proteome</keyword>
<keyword evidence="1" id="KW-0460">Magnesium</keyword>
<dbReference type="Gene3D" id="1.10.4080.10">
    <property type="entry name" value="ADP-ribosylation/Crystallin J1"/>
    <property type="match status" value="1"/>
</dbReference>
<keyword evidence="1" id="KW-0479">Metal-binding</keyword>
<comment type="caution">
    <text evidence="2">The sequence shown here is derived from an EMBL/GenBank/DDBJ whole genome shotgun (WGS) entry which is preliminary data.</text>
</comment>
<protein>
    <submittedName>
        <fullName evidence="2">ADP-ribosylglycohydrolase family protein</fullName>
    </submittedName>
</protein>
<feature type="binding site" evidence="1">
    <location>
        <position position="57"/>
    </location>
    <ligand>
        <name>Mg(2+)</name>
        <dbReference type="ChEBI" id="CHEBI:18420"/>
        <label>1</label>
    </ligand>
</feature>
<dbReference type="PANTHER" id="PTHR16222">
    <property type="entry name" value="ADP-RIBOSYLGLYCOHYDROLASE"/>
    <property type="match status" value="1"/>
</dbReference>
<feature type="binding site" evidence="1">
    <location>
        <position position="264"/>
    </location>
    <ligand>
        <name>Mg(2+)</name>
        <dbReference type="ChEBI" id="CHEBI:18420"/>
        <label>1</label>
    </ligand>
</feature>
<name>A0A9X3EH01_9GAMM</name>
<dbReference type="RefSeq" id="WP_283172375.1">
    <property type="nucleotide sequence ID" value="NZ_JAPNOA010000013.1"/>
</dbReference>
<gene>
    <name evidence="2" type="ORF">OUO13_03075</name>
</gene>
<evidence type="ECO:0000313" key="2">
    <source>
        <dbReference type="EMBL" id="MCY0964156.1"/>
    </source>
</evidence>
<evidence type="ECO:0000256" key="1">
    <source>
        <dbReference type="PIRSR" id="PIRSR605502-1"/>
    </source>
</evidence>
<dbReference type="GO" id="GO:0046872">
    <property type="term" value="F:metal ion binding"/>
    <property type="evidence" value="ECO:0007669"/>
    <property type="project" value="UniProtKB-KW"/>
</dbReference>
<dbReference type="Pfam" id="PF03747">
    <property type="entry name" value="ADP_ribosyl_GH"/>
    <property type="match status" value="1"/>
</dbReference>
<proteinExistence type="predicted"/>
<feature type="binding site" evidence="1">
    <location>
        <position position="59"/>
    </location>
    <ligand>
        <name>Mg(2+)</name>
        <dbReference type="ChEBI" id="CHEBI:18420"/>
        <label>1</label>
    </ligand>
</feature>
<feature type="binding site" evidence="1">
    <location>
        <position position="58"/>
    </location>
    <ligand>
        <name>Mg(2+)</name>
        <dbReference type="ChEBI" id="CHEBI:18420"/>
        <label>1</label>
    </ligand>
</feature>
<dbReference type="InterPro" id="IPR036705">
    <property type="entry name" value="Ribosyl_crysJ1_sf"/>
</dbReference>
<reference evidence="2" key="1">
    <citation type="submission" date="2022-11" db="EMBL/GenBank/DDBJ databases">
        <title>Parathalassolutuus dongxingensis gen. nov., sp. nov., a novel member of family Oceanospirillaceae isolated from a coastal shrimp pond in Guangxi, China.</title>
        <authorList>
            <person name="Chen H."/>
        </authorList>
    </citation>
    <scope>NUCLEOTIDE SEQUENCE</scope>
    <source>
        <strain evidence="2">G-43</strain>
    </source>
</reference>
<feature type="binding site" evidence="1">
    <location>
        <position position="266"/>
    </location>
    <ligand>
        <name>Mg(2+)</name>
        <dbReference type="ChEBI" id="CHEBI:18420"/>
        <label>1</label>
    </ligand>
</feature>
<sequence>MHTSVISRLDRYRGCLLGLATGDAVGTTLEFRPRGSFAPITDMVGGGPFGLLPGQWTDDTSMALCLAESLLECGGFDAEDQMERYCLWWQRGHLSSTGLCFDIGSTVLTALQRYRKTGNAFAGSEHPHSAGNGSIMRLAPVVLYFSAGNSMAVDRVRCLLDMAEWSSRTTHGAAECVDACRYMAWLLHLLLAGQGLDVVLANRNYQARTPAVQALVNGEWRQKTEADIRGSGYVMASLEAALWCLDRYRSFDSAILAAANLGEDADTTAAICGQLAGALYGINGIPLRWQQQLCMRTYLEQQAERLLMEGASAGR</sequence>
<feature type="binding site" evidence="1">
    <location>
        <position position="267"/>
    </location>
    <ligand>
        <name>Mg(2+)</name>
        <dbReference type="ChEBI" id="CHEBI:18420"/>
        <label>1</label>
    </ligand>
</feature>
<dbReference type="InterPro" id="IPR050792">
    <property type="entry name" value="ADP-ribosylglycohydrolase"/>
</dbReference>
<dbReference type="SUPFAM" id="SSF101478">
    <property type="entry name" value="ADP-ribosylglycohydrolase"/>
    <property type="match status" value="1"/>
</dbReference>
<dbReference type="InterPro" id="IPR005502">
    <property type="entry name" value="Ribosyl_crysJ1"/>
</dbReference>
<dbReference type="EMBL" id="JAPNOA010000013">
    <property type="protein sequence ID" value="MCY0964156.1"/>
    <property type="molecule type" value="Genomic_DNA"/>
</dbReference>